<gene>
    <name evidence="3" type="ORF">C1SCF055_LOCUS15679</name>
</gene>
<dbReference type="Pfam" id="PF00226">
    <property type="entry name" value="DnaJ"/>
    <property type="match status" value="1"/>
</dbReference>
<feature type="compositionally biased region" description="Polar residues" evidence="1">
    <location>
        <begin position="627"/>
        <end position="641"/>
    </location>
</feature>
<dbReference type="OrthoDB" id="445556at2759"/>
<feature type="region of interest" description="Disordered" evidence="1">
    <location>
        <begin position="574"/>
        <end position="645"/>
    </location>
</feature>
<reference evidence="3" key="1">
    <citation type="submission" date="2022-10" db="EMBL/GenBank/DDBJ databases">
        <authorList>
            <person name="Chen Y."/>
            <person name="Dougan E. K."/>
            <person name="Chan C."/>
            <person name="Rhodes N."/>
            <person name="Thang M."/>
        </authorList>
    </citation>
    <scope>NUCLEOTIDE SEQUENCE</scope>
</reference>
<feature type="region of interest" description="Disordered" evidence="1">
    <location>
        <begin position="1001"/>
        <end position="1021"/>
    </location>
</feature>
<feature type="compositionally biased region" description="Basic and acidic residues" evidence="1">
    <location>
        <begin position="583"/>
        <end position="611"/>
    </location>
</feature>
<dbReference type="InterPro" id="IPR036869">
    <property type="entry name" value="J_dom_sf"/>
</dbReference>
<evidence type="ECO:0000313" key="3">
    <source>
        <dbReference type="EMBL" id="CAI3988521.1"/>
    </source>
</evidence>
<dbReference type="Proteomes" id="UP001152797">
    <property type="component" value="Unassembled WGS sequence"/>
</dbReference>
<accession>A0A9P1FUE5</accession>
<dbReference type="InterPro" id="IPR018253">
    <property type="entry name" value="DnaJ_domain_CS"/>
</dbReference>
<dbReference type="CDD" id="cd06257">
    <property type="entry name" value="DnaJ"/>
    <property type="match status" value="1"/>
</dbReference>
<dbReference type="PROSITE" id="PS00636">
    <property type="entry name" value="DNAJ_1"/>
    <property type="match status" value="1"/>
</dbReference>
<dbReference type="EMBL" id="CAMXCT030001274">
    <property type="protein sequence ID" value="CAL4775833.1"/>
    <property type="molecule type" value="Genomic_DNA"/>
</dbReference>
<dbReference type="SMART" id="SM00271">
    <property type="entry name" value="DnaJ"/>
    <property type="match status" value="1"/>
</dbReference>
<dbReference type="InterPro" id="IPR001623">
    <property type="entry name" value="DnaJ_domain"/>
</dbReference>
<comment type="caution">
    <text evidence="3">The sequence shown here is derived from an EMBL/GenBank/DDBJ whole genome shotgun (WGS) entry which is preliminary data.</text>
</comment>
<feature type="region of interest" description="Disordered" evidence="1">
    <location>
        <begin position="714"/>
        <end position="774"/>
    </location>
</feature>
<feature type="compositionally biased region" description="Basic and acidic residues" evidence="1">
    <location>
        <begin position="755"/>
        <end position="769"/>
    </location>
</feature>
<feature type="compositionally biased region" description="Pro residues" evidence="1">
    <location>
        <begin position="1012"/>
        <end position="1021"/>
    </location>
</feature>
<feature type="domain" description="J" evidence="2">
    <location>
        <begin position="497"/>
        <end position="558"/>
    </location>
</feature>
<dbReference type="EMBL" id="CAMXCT010001274">
    <property type="protein sequence ID" value="CAI3988521.1"/>
    <property type="molecule type" value="Genomic_DNA"/>
</dbReference>
<proteinExistence type="predicted"/>
<keyword evidence="6" id="KW-1185">Reference proteome</keyword>
<protein>
    <submittedName>
        <fullName evidence="5">Sperm-associated antigen 6</fullName>
    </submittedName>
</protein>
<dbReference type="Gene3D" id="1.10.287.110">
    <property type="entry name" value="DnaJ domain"/>
    <property type="match status" value="1"/>
</dbReference>
<dbReference type="PRINTS" id="PR00625">
    <property type="entry name" value="JDOMAIN"/>
</dbReference>
<organism evidence="3">
    <name type="scientific">Cladocopium goreaui</name>
    <dbReference type="NCBI Taxonomy" id="2562237"/>
    <lineage>
        <taxon>Eukaryota</taxon>
        <taxon>Sar</taxon>
        <taxon>Alveolata</taxon>
        <taxon>Dinophyceae</taxon>
        <taxon>Suessiales</taxon>
        <taxon>Symbiodiniaceae</taxon>
        <taxon>Cladocopium</taxon>
    </lineage>
</organism>
<evidence type="ECO:0000313" key="6">
    <source>
        <dbReference type="Proteomes" id="UP001152797"/>
    </source>
</evidence>
<sequence length="1227" mass="135755">MPKIIAAQDKHGRTAWYCATRVDDLEGLGVSERSMQAAEESGNTDTVKVLKEKKPITTLKPYKEWKVDLPPKPQTLVDPVAVVAKKKAAKAAERAEKKKMKKLTVAVEEEPSIDHFVIVSPKRSDDELRHLSEELSQADTEVVAVLQDNLQEEQSTEDLVKDAESLLKEVYEAVMAKQTQEGFVSLSLLFVWTWLGSCFCNLVLPASQFQDIIDDVGVTSMIYKGSPGHSLSLVSGDRRGKILKDLCRKELAKMHPNSRIQDAVRGARCNGQQRGAHQAEYDFSIGKKRIECKSSFMKWSARSQEWQVVFYMVKLPWAGIRDQASFDDLYLILVTPDHVDIIKHDLEMFLFKHATSSSYRVHIAGSRKQECWKIAYEQILEKLLGRESRCSLVAQVDLSNPQVQSWISKSLRTASTPQDDAYNRIPLSGMTSALRGLRIRRIAQRFDAILHPDSTFLAGGSAMDWVRDGLRVQAALEAIMQKMKDKGFHLFAEDEQSCYAILGVDPAATSSEIRQAYRKLALAKHPDRGGDPAEFAQVTKAYEVLSDSKARAKYDATGRTSKLTAEEEFIEAFRSSTAANADAESRPAEPRRAAPEPESAPRRFAWERGNRSEQQNGQRRSGGVHSFSANVGSSRPSSTPDSAAGYIRPDNLAGAVQEAAGGLEVGARVRIVGLQKQQHLNSAMGVLVKFHGDRWQVRLEGDLGDKLFRAQNLMPASRNGPSAARAAGSNGFRPEPRAQEAAPGHANGVASTNGTHERNGTTGGPEKRGFMRPPADYLRADSSTIEICGSWNNWRPQPMILERQRRCHKFQVVLPSSAPESFQLFVAGDGPGRCLHPDRPEASVQEFHRLVGPDDNSQGHGWSIGKHPEDHAAMGARYEVMLIFAANGRPDRLDWVRLNPRSEAPKTTPAKAKARPAPYGGLSMGGFLQAAKPEWTQKDITSVLERLGKITVTDMSSLLRTLQSEGSAGVNQRFKAVGEKSFTDSTVRALREHAKKVAALEAERLNPKPKPKAAPPANPLAPLPTQEYKVVHDFVYLRQEPSLHAPILGKRQRGDTFHASEETWDGWVKLHGQPGYIIKDMGGLSGIGKVLSQLGRALPLVLPEPQGSPEPLTFEVVYQPFVAVRTGPSKTRPIQGTRKFGERLRAESQGYGGWVRVVQEDGGGWMLTLDDELGQLLACKTVDERRKQVSALRHANRNNVAQLTEAIAGARRWAEIVDPRTSRPNKR</sequence>
<dbReference type="AlphaFoldDB" id="A0A9P1FUE5"/>
<evidence type="ECO:0000313" key="5">
    <source>
        <dbReference type="EMBL" id="CAL4775833.1"/>
    </source>
</evidence>
<reference evidence="4" key="2">
    <citation type="submission" date="2024-04" db="EMBL/GenBank/DDBJ databases">
        <authorList>
            <person name="Chen Y."/>
            <person name="Shah S."/>
            <person name="Dougan E. K."/>
            <person name="Thang M."/>
            <person name="Chan C."/>
        </authorList>
    </citation>
    <scope>NUCLEOTIDE SEQUENCE [LARGE SCALE GENOMIC DNA]</scope>
</reference>
<name>A0A9P1FUE5_9DINO</name>
<dbReference type="PROSITE" id="PS50076">
    <property type="entry name" value="DNAJ_2"/>
    <property type="match status" value="1"/>
</dbReference>
<dbReference type="InterPro" id="IPR050817">
    <property type="entry name" value="DjlA_DnaK_co-chaperone"/>
</dbReference>
<dbReference type="SUPFAM" id="SSF46565">
    <property type="entry name" value="Chaperone J-domain"/>
    <property type="match status" value="1"/>
</dbReference>
<evidence type="ECO:0000256" key="1">
    <source>
        <dbReference type="SAM" id="MobiDB-lite"/>
    </source>
</evidence>
<evidence type="ECO:0000259" key="2">
    <source>
        <dbReference type="PROSITE" id="PS50076"/>
    </source>
</evidence>
<evidence type="ECO:0000313" key="4">
    <source>
        <dbReference type="EMBL" id="CAL1141896.1"/>
    </source>
</evidence>
<dbReference type="EMBL" id="CAMXCT020001274">
    <property type="protein sequence ID" value="CAL1141896.1"/>
    <property type="molecule type" value="Genomic_DNA"/>
</dbReference>
<dbReference type="PANTHER" id="PTHR24074">
    <property type="entry name" value="CO-CHAPERONE PROTEIN DJLA"/>
    <property type="match status" value="1"/>
</dbReference>